<evidence type="ECO:0000313" key="2">
    <source>
        <dbReference type="EMBL" id="XDQ76992.1"/>
    </source>
</evidence>
<dbReference type="AlphaFoldDB" id="A0AB39T951"/>
<reference evidence="2" key="1">
    <citation type="submission" date="2024-07" db="EMBL/GenBank/DDBJ databases">
        <authorList>
            <person name="Yu S.T."/>
        </authorList>
    </citation>
    <scope>NUCLEOTIDE SEQUENCE</scope>
    <source>
        <strain evidence="2">Y1</strain>
    </source>
</reference>
<dbReference type="EMBL" id="CP163445">
    <property type="protein sequence ID" value="XDQ76992.1"/>
    <property type="molecule type" value="Genomic_DNA"/>
</dbReference>
<protein>
    <submittedName>
        <fullName evidence="2">Uncharacterized protein</fullName>
    </submittedName>
</protein>
<gene>
    <name evidence="2" type="ORF">AB2U05_00100</name>
</gene>
<dbReference type="RefSeq" id="WP_369182010.1">
    <property type="nucleotide sequence ID" value="NZ_CP163445.1"/>
</dbReference>
<sequence length="47" mass="5308">MAKFGVEVRSLRASLGRAQEHPAKHRGRFESECHNAGHGVPFEEFDE</sequence>
<organism evidence="2">
    <name type="scientific">Streptomyces sp. Y1</name>
    <dbReference type="NCBI Taxonomy" id="3238634"/>
    <lineage>
        <taxon>Bacteria</taxon>
        <taxon>Bacillati</taxon>
        <taxon>Actinomycetota</taxon>
        <taxon>Actinomycetes</taxon>
        <taxon>Kitasatosporales</taxon>
        <taxon>Streptomycetaceae</taxon>
        <taxon>Streptomyces</taxon>
    </lineage>
</organism>
<evidence type="ECO:0000256" key="1">
    <source>
        <dbReference type="SAM" id="MobiDB-lite"/>
    </source>
</evidence>
<feature type="region of interest" description="Disordered" evidence="1">
    <location>
        <begin position="15"/>
        <end position="47"/>
    </location>
</feature>
<feature type="compositionally biased region" description="Basic and acidic residues" evidence="1">
    <location>
        <begin position="18"/>
        <end position="35"/>
    </location>
</feature>
<name>A0AB39T951_9ACTN</name>
<proteinExistence type="predicted"/>
<accession>A0AB39T951</accession>